<keyword evidence="7 10" id="KW-1133">Transmembrane helix</keyword>
<organism evidence="11 12">
    <name type="scientific">Pseudovibrio axinellae</name>
    <dbReference type="NCBI Taxonomy" id="989403"/>
    <lineage>
        <taxon>Bacteria</taxon>
        <taxon>Pseudomonadati</taxon>
        <taxon>Pseudomonadota</taxon>
        <taxon>Alphaproteobacteria</taxon>
        <taxon>Hyphomicrobiales</taxon>
        <taxon>Stappiaceae</taxon>
        <taxon>Pseudovibrio</taxon>
    </lineage>
</organism>
<dbReference type="Proteomes" id="UP000076577">
    <property type="component" value="Unassembled WGS sequence"/>
</dbReference>
<feature type="transmembrane region" description="Helical" evidence="10">
    <location>
        <begin position="63"/>
        <end position="85"/>
    </location>
</feature>
<evidence type="ECO:0000313" key="12">
    <source>
        <dbReference type="Proteomes" id="UP000076577"/>
    </source>
</evidence>
<dbReference type="PATRIC" id="fig|989403.3.peg.4305"/>
<accession>A0A165UPB2</accession>
<feature type="transmembrane region" description="Helical" evidence="10">
    <location>
        <begin position="393"/>
        <end position="413"/>
    </location>
</feature>
<feature type="transmembrane region" description="Helical" evidence="10">
    <location>
        <begin position="357"/>
        <end position="381"/>
    </location>
</feature>
<evidence type="ECO:0000256" key="7">
    <source>
        <dbReference type="ARBA" id="ARBA00022989"/>
    </source>
</evidence>
<feature type="transmembrane region" description="Helical" evidence="10">
    <location>
        <begin position="196"/>
        <end position="218"/>
    </location>
</feature>
<evidence type="ECO:0000256" key="1">
    <source>
        <dbReference type="ARBA" id="ARBA00004429"/>
    </source>
</evidence>
<dbReference type="PANTHER" id="PTHR43823:SF3">
    <property type="entry name" value="MULTIDRUG EXPORT PROTEIN MEPA"/>
    <property type="match status" value="1"/>
</dbReference>
<reference evidence="11 12" key="1">
    <citation type="journal article" date="2016" name="Front. Microbiol.">
        <title>Comparative Genomic Analysis Reveals a Diverse Repertoire of Genes Involved in Prokaryote-Eukaryote Interactions within the Pseudovibrio Genus.</title>
        <authorList>
            <person name="Romano S."/>
            <person name="Fernandez-Guerra A."/>
            <person name="Reen F.J."/>
            <person name="Glockner F.O."/>
            <person name="Crowley S.P."/>
            <person name="O'Sullivan O."/>
            <person name="Cotter P.D."/>
            <person name="Adams C."/>
            <person name="Dobson A.D."/>
            <person name="O'Gara F."/>
        </authorList>
    </citation>
    <scope>NUCLEOTIDE SEQUENCE [LARGE SCALE GENOMIC DNA]</scope>
    <source>
        <strain evidence="11 12">Ad2</strain>
    </source>
</reference>
<dbReference type="CDD" id="cd13143">
    <property type="entry name" value="MATE_MepA_like"/>
    <property type="match status" value="1"/>
</dbReference>
<dbReference type="PANTHER" id="PTHR43823">
    <property type="entry name" value="SPORULATION PROTEIN YKVU"/>
    <property type="match status" value="1"/>
</dbReference>
<dbReference type="EMBL" id="LMCB01000098">
    <property type="protein sequence ID" value="KZL12647.1"/>
    <property type="molecule type" value="Genomic_DNA"/>
</dbReference>
<keyword evidence="8 10" id="KW-0472">Membrane</keyword>
<evidence type="ECO:0000256" key="9">
    <source>
        <dbReference type="ARBA" id="ARBA00023251"/>
    </source>
</evidence>
<dbReference type="RefSeq" id="WP_068009773.1">
    <property type="nucleotide sequence ID" value="NZ_FOFM01000001.1"/>
</dbReference>
<evidence type="ECO:0000256" key="3">
    <source>
        <dbReference type="ARBA" id="ARBA00022106"/>
    </source>
</evidence>
<dbReference type="PIRSF" id="PIRSF006603">
    <property type="entry name" value="DinF"/>
    <property type="match status" value="1"/>
</dbReference>
<dbReference type="OrthoDB" id="7805940at2"/>
<evidence type="ECO:0000313" key="11">
    <source>
        <dbReference type="EMBL" id="KZL12647.1"/>
    </source>
</evidence>
<keyword evidence="5" id="KW-1003">Cell membrane</keyword>
<proteinExistence type="inferred from homology"/>
<dbReference type="InterPro" id="IPR045070">
    <property type="entry name" value="MATE_MepA-like"/>
</dbReference>
<comment type="caution">
    <text evidence="11">The sequence shown here is derived from an EMBL/GenBank/DDBJ whole genome shotgun (WGS) entry which is preliminary data.</text>
</comment>
<feature type="transmembrane region" description="Helical" evidence="10">
    <location>
        <begin position="22"/>
        <end position="43"/>
    </location>
</feature>
<feature type="transmembrane region" description="Helical" evidence="10">
    <location>
        <begin position="313"/>
        <end position="337"/>
    </location>
</feature>
<dbReference type="Pfam" id="PF01554">
    <property type="entry name" value="MatE"/>
    <property type="match status" value="2"/>
</dbReference>
<feature type="transmembrane region" description="Helical" evidence="10">
    <location>
        <begin position="168"/>
        <end position="190"/>
    </location>
</feature>
<dbReference type="InterPro" id="IPR048279">
    <property type="entry name" value="MdtK-like"/>
</dbReference>
<keyword evidence="12" id="KW-1185">Reference proteome</keyword>
<protein>
    <recommendedName>
        <fullName evidence="3">Multidrug export protein MepA</fullName>
    </recommendedName>
</protein>
<keyword evidence="9" id="KW-0046">Antibiotic resistance</keyword>
<dbReference type="GO" id="GO:0015297">
    <property type="term" value="F:antiporter activity"/>
    <property type="evidence" value="ECO:0007669"/>
    <property type="project" value="InterPro"/>
</dbReference>
<keyword evidence="6 10" id="KW-0812">Transmembrane</keyword>
<dbReference type="GO" id="GO:0046677">
    <property type="term" value="P:response to antibiotic"/>
    <property type="evidence" value="ECO:0007669"/>
    <property type="project" value="UniProtKB-KW"/>
</dbReference>
<dbReference type="GO" id="GO:0042910">
    <property type="term" value="F:xenobiotic transmembrane transporter activity"/>
    <property type="evidence" value="ECO:0007669"/>
    <property type="project" value="InterPro"/>
</dbReference>
<feature type="transmembrane region" description="Helical" evidence="10">
    <location>
        <begin position="97"/>
        <end position="118"/>
    </location>
</feature>
<feature type="transmembrane region" description="Helical" evidence="10">
    <location>
        <begin position="138"/>
        <end position="156"/>
    </location>
</feature>
<dbReference type="AlphaFoldDB" id="A0A165UPB2"/>
<gene>
    <name evidence="11" type="primary">mepA_4</name>
    <name evidence="11" type="ORF">PsAD2_03953</name>
</gene>
<evidence type="ECO:0000256" key="4">
    <source>
        <dbReference type="ARBA" id="ARBA00022448"/>
    </source>
</evidence>
<comment type="similarity">
    <text evidence="2">Belongs to the multi antimicrobial extrusion (MATE) (TC 2.A.66.1) family. MepA subfamily.</text>
</comment>
<dbReference type="InterPro" id="IPR051327">
    <property type="entry name" value="MATE_MepA_subfamily"/>
</dbReference>
<feature type="transmembrane region" description="Helical" evidence="10">
    <location>
        <begin position="419"/>
        <end position="439"/>
    </location>
</feature>
<evidence type="ECO:0000256" key="8">
    <source>
        <dbReference type="ARBA" id="ARBA00023136"/>
    </source>
</evidence>
<evidence type="ECO:0000256" key="5">
    <source>
        <dbReference type="ARBA" id="ARBA00022475"/>
    </source>
</evidence>
<name>A0A165UPB2_9HYPH</name>
<sequence>MSVVSAEEQMITGRPAKEFTRFAVPAVLGLISIASASIVDGIFVGNYVGSTALAAISLITPMFSLFFGVVVMLTVGAAVIAGKFIGERRYADASNIFTKALISVVGVSTLFALLLIVFTPTVAKALGANAETAELVEVYIRTVAWFFPGLSLAVSMSHFLRVDGRPNFSLASLVLITLVNIILDALMIGYWGWGVWGAALATGIASQVGMVFMLFHFFKKDAKLKPIRPFGSWKVMQTAAYNGFSEFINDSSAGLVAFLCNWILITEIGAQGVAAFTIVSYLFFTGIMIFYGVGEGLGPLVSVNYGARKPRRIFQFLKIGVGTNVAIGLCLAALLILEPVMLASAFLESGEQATIDMTVQIIAVIWPVFLFSGANIAFSGYFTGMHCATQSALIAVSRSLALPLLLIVGLWQVTGPMSVFYALPIAEALTMVLTIALFLKKKPHSIVWKTRRFAIEAQ</sequence>
<evidence type="ECO:0000256" key="10">
    <source>
        <dbReference type="SAM" id="Phobius"/>
    </source>
</evidence>
<comment type="subcellular location">
    <subcellularLocation>
        <location evidence="1">Cell inner membrane</location>
        <topology evidence="1">Multi-pass membrane protein</topology>
    </subcellularLocation>
</comment>
<dbReference type="STRING" id="989403.SAMN05421798_10127"/>
<evidence type="ECO:0000256" key="2">
    <source>
        <dbReference type="ARBA" id="ARBA00008417"/>
    </source>
</evidence>
<evidence type="ECO:0000256" key="6">
    <source>
        <dbReference type="ARBA" id="ARBA00022692"/>
    </source>
</evidence>
<dbReference type="GO" id="GO:0005886">
    <property type="term" value="C:plasma membrane"/>
    <property type="evidence" value="ECO:0007669"/>
    <property type="project" value="UniProtKB-SubCell"/>
</dbReference>
<dbReference type="InterPro" id="IPR002528">
    <property type="entry name" value="MATE_fam"/>
</dbReference>
<keyword evidence="4" id="KW-0813">Transport</keyword>